<dbReference type="GO" id="GO:0016829">
    <property type="term" value="F:lyase activity"/>
    <property type="evidence" value="ECO:0007669"/>
    <property type="project" value="UniProtKB-KW"/>
</dbReference>
<comment type="subcellular location">
    <subcellularLocation>
        <location evidence="1">Membrane</location>
        <topology evidence="1">Multi-pass membrane protein</topology>
    </subcellularLocation>
</comment>
<sequence>MLILKYLFYIFVFPGFLFCFFAGLILAGIDRKIVARMQKRIGPPILQPFYDFFKLMGKETIIPNSAAKRTFIAAPVAGLISLVTISLFIPIFKFSAFNAVADVIVIIYLLTIPAVSLIIGGSSSGSPYAGVGISREMVSIVSYELPLIIALLAVGKKAGMAVNDGMVTFSLSKIVEYQSLKGPMLFHWSMIPAFLAMLFVIPCEVGSLPFDIAEAEVEICEGPLVEYSGFPLGIYKLNYALKIFIFSSLFVTLFLSGNGTGIILFDAAIQYVLCIIVVILSVSLIRAVTARLRVEQMLKFYWTYPTALSILSLILVWLGL</sequence>
<dbReference type="AlphaFoldDB" id="A0A1T4X1E5"/>
<dbReference type="PANTHER" id="PTHR43359">
    <property type="entry name" value="FORMATE HYDROGENLYASE SUBUNIT 4"/>
    <property type="match status" value="1"/>
</dbReference>
<evidence type="ECO:0000256" key="5">
    <source>
        <dbReference type="SAM" id="Phobius"/>
    </source>
</evidence>
<dbReference type="Proteomes" id="UP000190105">
    <property type="component" value="Unassembled WGS sequence"/>
</dbReference>
<protein>
    <submittedName>
        <fullName evidence="6">Formate hydrogenlyase subunit 4</fullName>
    </submittedName>
</protein>
<feature type="transmembrane region" description="Helical" evidence="5">
    <location>
        <begin position="6"/>
        <end position="29"/>
    </location>
</feature>
<dbReference type="RefSeq" id="WP_078695893.1">
    <property type="nucleotide sequence ID" value="NZ_FUYH01000005.1"/>
</dbReference>
<name>A0A1T4X1E5_9CLOT</name>
<evidence type="ECO:0000313" key="7">
    <source>
        <dbReference type="Proteomes" id="UP000190105"/>
    </source>
</evidence>
<evidence type="ECO:0000256" key="1">
    <source>
        <dbReference type="ARBA" id="ARBA00004141"/>
    </source>
</evidence>
<feature type="transmembrane region" description="Helical" evidence="5">
    <location>
        <begin position="300"/>
        <end position="319"/>
    </location>
</feature>
<evidence type="ECO:0000313" key="6">
    <source>
        <dbReference type="EMBL" id="SKA83329.1"/>
    </source>
</evidence>
<dbReference type="InterPro" id="IPR018086">
    <property type="entry name" value="NADH_UbQ_OxRdtase_su1_CS"/>
</dbReference>
<keyword evidence="6" id="KW-0456">Lyase</keyword>
<dbReference type="STRING" id="1147123.SAMN05443428_10572"/>
<feature type="transmembrane region" description="Helical" evidence="5">
    <location>
        <begin position="239"/>
        <end position="256"/>
    </location>
</feature>
<dbReference type="OrthoDB" id="9778499at2"/>
<feature type="transmembrane region" description="Helical" evidence="5">
    <location>
        <begin position="97"/>
        <end position="119"/>
    </location>
</feature>
<evidence type="ECO:0000256" key="2">
    <source>
        <dbReference type="ARBA" id="ARBA00022692"/>
    </source>
</evidence>
<dbReference type="InterPro" id="IPR001694">
    <property type="entry name" value="NADH_UbQ_OxRdtase_su1/FPO"/>
</dbReference>
<accession>A0A1T4X1E5</accession>
<keyword evidence="3 5" id="KW-1133">Transmembrane helix</keyword>
<dbReference type="EMBL" id="FUYH01000005">
    <property type="protein sequence ID" value="SKA83329.1"/>
    <property type="molecule type" value="Genomic_DNA"/>
</dbReference>
<dbReference type="PROSITE" id="PS00668">
    <property type="entry name" value="COMPLEX1_ND1_2"/>
    <property type="match status" value="1"/>
</dbReference>
<dbReference type="GO" id="GO:0005886">
    <property type="term" value="C:plasma membrane"/>
    <property type="evidence" value="ECO:0007669"/>
    <property type="project" value="TreeGrafter"/>
</dbReference>
<keyword evidence="7" id="KW-1185">Reference proteome</keyword>
<reference evidence="7" key="1">
    <citation type="submission" date="2017-02" db="EMBL/GenBank/DDBJ databases">
        <authorList>
            <person name="Varghese N."/>
            <person name="Submissions S."/>
        </authorList>
    </citation>
    <scope>NUCLEOTIDE SEQUENCE [LARGE SCALE GENOMIC DNA]</scope>
    <source>
        <strain evidence="7">USBA 833</strain>
    </source>
</reference>
<keyword evidence="4 5" id="KW-0472">Membrane</keyword>
<dbReference type="Pfam" id="PF00146">
    <property type="entry name" value="NADHdh"/>
    <property type="match status" value="1"/>
</dbReference>
<dbReference type="PANTHER" id="PTHR43359:SF1">
    <property type="entry name" value="FORMATE HYDROGENLYASE SUBUNIT 4-RELATED"/>
    <property type="match status" value="1"/>
</dbReference>
<evidence type="ECO:0000256" key="4">
    <source>
        <dbReference type="ARBA" id="ARBA00023136"/>
    </source>
</evidence>
<feature type="transmembrane region" description="Helical" evidence="5">
    <location>
        <begin position="140"/>
        <end position="162"/>
    </location>
</feature>
<gene>
    <name evidence="6" type="ORF">SAMN05443428_10572</name>
</gene>
<feature type="transmembrane region" description="Helical" evidence="5">
    <location>
        <begin position="268"/>
        <end position="288"/>
    </location>
</feature>
<feature type="transmembrane region" description="Helical" evidence="5">
    <location>
        <begin position="71"/>
        <end position="91"/>
    </location>
</feature>
<proteinExistence type="predicted"/>
<evidence type="ECO:0000256" key="3">
    <source>
        <dbReference type="ARBA" id="ARBA00022989"/>
    </source>
</evidence>
<keyword evidence="2 5" id="KW-0812">Transmembrane</keyword>
<organism evidence="6 7">
    <name type="scientific">Caloramator quimbayensis</name>
    <dbReference type="NCBI Taxonomy" id="1147123"/>
    <lineage>
        <taxon>Bacteria</taxon>
        <taxon>Bacillati</taxon>
        <taxon>Bacillota</taxon>
        <taxon>Clostridia</taxon>
        <taxon>Eubacteriales</taxon>
        <taxon>Clostridiaceae</taxon>
        <taxon>Caloramator</taxon>
    </lineage>
</organism>
<dbReference type="InterPro" id="IPR052561">
    <property type="entry name" value="ComplexI_Subunit1"/>
</dbReference>